<dbReference type="Proteomes" id="UP000597617">
    <property type="component" value="Unassembled WGS sequence"/>
</dbReference>
<organism evidence="2 3">
    <name type="scientific">Hymenobacter jeongseonensis</name>
    <dbReference type="NCBI Taxonomy" id="2791027"/>
    <lineage>
        <taxon>Bacteria</taxon>
        <taxon>Pseudomonadati</taxon>
        <taxon>Bacteroidota</taxon>
        <taxon>Cytophagia</taxon>
        <taxon>Cytophagales</taxon>
        <taxon>Hymenobacteraceae</taxon>
        <taxon>Hymenobacter</taxon>
    </lineage>
</organism>
<accession>A0ABS0ICZ3</accession>
<gene>
    <name evidence="2" type="ORF">I2I05_00810</name>
</gene>
<name>A0ABS0ICZ3_9BACT</name>
<dbReference type="InterPro" id="IPR017946">
    <property type="entry name" value="PLC-like_Pdiesterase_TIM-brl"/>
</dbReference>
<sequence length="281" mass="31146">MPLAAFRPEIHGHRGCRGLRPENTLPAFLHALSLGVDVLELDVVISADNRVVVSHEPWLNPLICLDASGQVIPPIEGQRHNLYRLPYSTIRQCDCGRLRHPNFPEQVSEPSFKPLLKDVFAAVEAASLRLGRAPVGYSIEVKSAPHTDYIFHPGPLEFFALVLAEVHAAQVLNRTTLLSFDVRILRLAHHQQPDLALCLLVEDDLAWTSSIAQLGFVPTTFGPDFKTVSPKAVHTLRTAFPGLRLVPWTVNERADMHRLIALGVDGMTTDYPDRMLSVISA</sequence>
<dbReference type="InterPro" id="IPR030395">
    <property type="entry name" value="GP_PDE_dom"/>
</dbReference>
<dbReference type="SUPFAM" id="SSF51695">
    <property type="entry name" value="PLC-like phosphodiesterases"/>
    <property type="match status" value="1"/>
</dbReference>
<dbReference type="RefSeq" id="WP_196280312.1">
    <property type="nucleotide sequence ID" value="NZ_JADQDQ010000001.1"/>
</dbReference>
<dbReference type="PROSITE" id="PS51704">
    <property type="entry name" value="GP_PDE"/>
    <property type="match status" value="1"/>
</dbReference>
<keyword evidence="3" id="KW-1185">Reference proteome</keyword>
<evidence type="ECO:0000259" key="1">
    <source>
        <dbReference type="PROSITE" id="PS51704"/>
    </source>
</evidence>
<feature type="domain" description="GP-PDE" evidence="1">
    <location>
        <begin position="8"/>
        <end position="279"/>
    </location>
</feature>
<protein>
    <submittedName>
        <fullName evidence="2">Glycerophosphodiester phosphodiesterase</fullName>
    </submittedName>
</protein>
<dbReference type="PANTHER" id="PTHR46211:SF14">
    <property type="entry name" value="GLYCEROPHOSPHODIESTER PHOSPHODIESTERASE"/>
    <property type="match status" value="1"/>
</dbReference>
<comment type="caution">
    <text evidence="2">The sequence shown here is derived from an EMBL/GenBank/DDBJ whole genome shotgun (WGS) entry which is preliminary data.</text>
</comment>
<evidence type="ECO:0000313" key="2">
    <source>
        <dbReference type="EMBL" id="MBF9235924.1"/>
    </source>
</evidence>
<dbReference type="Pfam" id="PF03009">
    <property type="entry name" value="GDPD"/>
    <property type="match status" value="1"/>
</dbReference>
<proteinExistence type="predicted"/>
<dbReference type="EMBL" id="JADQDQ010000001">
    <property type="protein sequence ID" value="MBF9235924.1"/>
    <property type="molecule type" value="Genomic_DNA"/>
</dbReference>
<dbReference type="Gene3D" id="3.20.20.190">
    <property type="entry name" value="Phosphatidylinositol (PI) phosphodiesterase"/>
    <property type="match status" value="1"/>
</dbReference>
<dbReference type="PANTHER" id="PTHR46211">
    <property type="entry name" value="GLYCEROPHOSPHORYL DIESTER PHOSPHODIESTERASE"/>
    <property type="match status" value="1"/>
</dbReference>
<reference evidence="2 3" key="1">
    <citation type="submission" date="2020-11" db="EMBL/GenBank/DDBJ databases">
        <authorList>
            <person name="Kim M.K."/>
        </authorList>
    </citation>
    <scope>NUCLEOTIDE SEQUENCE [LARGE SCALE GENOMIC DNA]</scope>
    <source>
        <strain evidence="2 3">BT683</strain>
    </source>
</reference>
<evidence type="ECO:0000313" key="3">
    <source>
        <dbReference type="Proteomes" id="UP000597617"/>
    </source>
</evidence>